<dbReference type="EMBL" id="CAADRP010001663">
    <property type="protein sequence ID" value="VFU47062.1"/>
    <property type="molecule type" value="Genomic_DNA"/>
</dbReference>
<dbReference type="Gene3D" id="3.40.50.1820">
    <property type="entry name" value="alpha/beta hydrolase"/>
    <property type="match status" value="2"/>
</dbReference>
<dbReference type="InterPro" id="IPR022742">
    <property type="entry name" value="Hydrolase_4"/>
</dbReference>
<protein>
    <recommendedName>
        <fullName evidence="1">Serine aminopeptidase S33 domain-containing protein</fullName>
    </recommendedName>
</protein>
<evidence type="ECO:0000313" key="2">
    <source>
        <dbReference type="EMBL" id="VFU47062.1"/>
    </source>
</evidence>
<feature type="domain" description="Serine aminopeptidase S33" evidence="1">
    <location>
        <begin position="101"/>
        <end position="219"/>
    </location>
</feature>
<dbReference type="PANTHER" id="PTHR11614">
    <property type="entry name" value="PHOSPHOLIPASE-RELATED"/>
    <property type="match status" value="1"/>
</dbReference>
<sequence>MAREIGNVMYDEEFILNSRGLKLFTCKWIPINQEPKALIFICHGYAMECSITMNSTAIRLAKAGYAVYGLDYEGHGKSAGLQGYVENMDYVINDCSNDMRPPEMVITLLSKLCRVIPTWKIIPTQDIVDIAFKVPEVRQKIRENPYCYKGKPRLKTGHELLRISLDLEERLQEVSLPFIVLHGEEDKVTDKSVSEELLRVASSSDKTLKLYPEMWHGLLYGETVENSNKVFEDIIVWLGNRAGHGDVGLEREQKHKHDGFSNST</sequence>
<evidence type="ECO:0000259" key="1">
    <source>
        <dbReference type="Pfam" id="PF12146"/>
    </source>
</evidence>
<reference evidence="2" key="1">
    <citation type="submission" date="2019-03" db="EMBL/GenBank/DDBJ databases">
        <authorList>
            <person name="Mank J."/>
            <person name="Almeida P."/>
        </authorList>
    </citation>
    <scope>NUCLEOTIDE SEQUENCE</scope>
    <source>
        <strain evidence="2">78183</strain>
    </source>
</reference>
<dbReference type="InterPro" id="IPR029058">
    <property type="entry name" value="AB_hydrolase_fold"/>
</dbReference>
<dbReference type="AlphaFoldDB" id="A0A6N2M361"/>
<dbReference type="SUPFAM" id="SSF53474">
    <property type="entry name" value="alpha/beta-Hydrolases"/>
    <property type="match status" value="1"/>
</dbReference>
<dbReference type="InterPro" id="IPR051044">
    <property type="entry name" value="MAG_DAG_Lipase"/>
</dbReference>
<dbReference type="Pfam" id="PF12146">
    <property type="entry name" value="Hydrolase_4"/>
    <property type="match status" value="2"/>
</dbReference>
<accession>A0A6N2M361</accession>
<feature type="domain" description="Serine aminopeptidase S33" evidence="1">
    <location>
        <begin position="33"/>
        <end position="96"/>
    </location>
</feature>
<gene>
    <name evidence="2" type="ORF">SVIM_LOCUS301757</name>
</gene>
<proteinExistence type="predicted"/>
<name>A0A6N2M361_SALVM</name>
<organism evidence="2">
    <name type="scientific">Salix viminalis</name>
    <name type="common">Common osier</name>
    <name type="synonym">Basket willow</name>
    <dbReference type="NCBI Taxonomy" id="40686"/>
    <lineage>
        <taxon>Eukaryota</taxon>
        <taxon>Viridiplantae</taxon>
        <taxon>Streptophyta</taxon>
        <taxon>Embryophyta</taxon>
        <taxon>Tracheophyta</taxon>
        <taxon>Spermatophyta</taxon>
        <taxon>Magnoliopsida</taxon>
        <taxon>eudicotyledons</taxon>
        <taxon>Gunneridae</taxon>
        <taxon>Pentapetalae</taxon>
        <taxon>rosids</taxon>
        <taxon>fabids</taxon>
        <taxon>Malpighiales</taxon>
        <taxon>Salicaceae</taxon>
        <taxon>Saliceae</taxon>
        <taxon>Salix</taxon>
    </lineage>
</organism>